<protein>
    <recommendedName>
        <fullName evidence="5">Chromo domain-containing protein</fullName>
    </recommendedName>
</protein>
<dbReference type="Proteomes" id="UP000013827">
    <property type="component" value="Unassembled WGS sequence"/>
</dbReference>
<dbReference type="CDD" id="cd00024">
    <property type="entry name" value="CD_CSD"/>
    <property type="match status" value="1"/>
</dbReference>
<evidence type="ECO:0000256" key="1">
    <source>
        <dbReference type="ARBA" id="ARBA00004123"/>
    </source>
</evidence>
<dbReference type="PROSITE" id="PS00598">
    <property type="entry name" value="CHROMO_1"/>
    <property type="match status" value="1"/>
</dbReference>
<dbReference type="InterPro" id="IPR023780">
    <property type="entry name" value="Chromo_domain"/>
</dbReference>
<dbReference type="PaxDb" id="2903-EOD22598"/>
<dbReference type="GO" id="GO:0005634">
    <property type="term" value="C:nucleus"/>
    <property type="evidence" value="ECO:0007669"/>
    <property type="project" value="UniProtKB-SubCell"/>
</dbReference>
<feature type="region of interest" description="Disordered" evidence="4">
    <location>
        <begin position="1453"/>
        <end position="1560"/>
    </location>
</feature>
<dbReference type="SMART" id="SM00298">
    <property type="entry name" value="CHROMO"/>
    <property type="match status" value="1"/>
</dbReference>
<dbReference type="PANTHER" id="PTHR36681:SF3">
    <property type="entry name" value="NUCLEAR GTPASE, GERMINAL CENTER-ASSOCIATED, TANDEM DUPLICATE 3"/>
    <property type="match status" value="1"/>
</dbReference>
<feature type="compositionally biased region" description="Acidic residues" evidence="4">
    <location>
        <begin position="1457"/>
        <end position="1487"/>
    </location>
</feature>
<dbReference type="SUPFAM" id="SSF54160">
    <property type="entry name" value="Chromo domain-like"/>
    <property type="match status" value="1"/>
</dbReference>
<proteinExistence type="predicted"/>
<comment type="subcellular location">
    <subcellularLocation>
        <location evidence="1">Nucleus</location>
    </subcellularLocation>
</comment>
<keyword evidence="7" id="KW-1185">Reference proteome</keyword>
<dbReference type="HOGENOM" id="CLU_245993_0_0_1"/>
<evidence type="ECO:0000313" key="7">
    <source>
        <dbReference type="Proteomes" id="UP000013827"/>
    </source>
</evidence>
<evidence type="ECO:0000256" key="4">
    <source>
        <dbReference type="SAM" id="MobiDB-lite"/>
    </source>
</evidence>
<feature type="region of interest" description="Disordered" evidence="4">
    <location>
        <begin position="1290"/>
        <end position="1319"/>
    </location>
</feature>
<dbReference type="Pfam" id="PF00350">
    <property type="entry name" value="Dynamin_N"/>
    <property type="match status" value="1"/>
</dbReference>
<name>A0A0D3JGG3_EMIH1</name>
<keyword evidence="3" id="KW-0175">Coiled coil</keyword>
<accession>A0A0D3JGG3</accession>
<dbReference type="GeneID" id="17268147"/>
<dbReference type="Gene3D" id="3.40.50.300">
    <property type="entry name" value="P-loop containing nucleotide triphosphate hydrolases"/>
    <property type="match status" value="1"/>
</dbReference>
<dbReference type="Pfam" id="PF00385">
    <property type="entry name" value="Chromo"/>
    <property type="match status" value="1"/>
</dbReference>
<feature type="domain" description="Chromo" evidence="5">
    <location>
        <begin position="1408"/>
        <end position="1467"/>
    </location>
</feature>
<dbReference type="InterPro" id="IPR000953">
    <property type="entry name" value="Chromo/chromo_shadow_dom"/>
</dbReference>
<dbReference type="SUPFAM" id="SSF52540">
    <property type="entry name" value="P-loop containing nucleoside triphosphate hydrolases"/>
    <property type="match status" value="1"/>
</dbReference>
<dbReference type="eggNOG" id="KOG1911">
    <property type="taxonomic scope" value="Eukaryota"/>
</dbReference>
<dbReference type="PANTHER" id="PTHR36681">
    <property type="entry name" value="NUCLEAR GTPASE, GERMINAL CENTER-ASSOCIATED, TANDEM DUPLICATE 3"/>
    <property type="match status" value="1"/>
</dbReference>
<evidence type="ECO:0000256" key="2">
    <source>
        <dbReference type="ARBA" id="ARBA00023242"/>
    </source>
</evidence>
<feature type="compositionally biased region" description="Low complexity" evidence="4">
    <location>
        <begin position="1310"/>
        <end position="1319"/>
    </location>
</feature>
<evidence type="ECO:0000259" key="5">
    <source>
        <dbReference type="PROSITE" id="PS50013"/>
    </source>
</evidence>
<dbReference type="KEGG" id="ehx:EMIHUDRAFT_116638"/>
<organism evidence="6 7">
    <name type="scientific">Emiliania huxleyi (strain CCMP1516)</name>
    <dbReference type="NCBI Taxonomy" id="280463"/>
    <lineage>
        <taxon>Eukaryota</taxon>
        <taxon>Haptista</taxon>
        <taxon>Haptophyta</taxon>
        <taxon>Prymnesiophyceae</taxon>
        <taxon>Isochrysidales</taxon>
        <taxon>Noelaerhabdaceae</taxon>
        <taxon>Emiliania</taxon>
    </lineage>
</organism>
<reference evidence="7" key="1">
    <citation type="journal article" date="2013" name="Nature">
        <title>Pan genome of the phytoplankton Emiliania underpins its global distribution.</title>
        <authorList>
            <person name="Read B.A."/>
            <person name="Kegel J."/>
            <person name="Klute M.J."/>
            <person name="Kuo A."/>
            <person name="Lefebvre S.C."/>
            <person name="Maumus F."/>
            <person name="Mayer C."/>
            <person name="Miller J."/>
            <person name="Monier A."/>
            <person name="Salamov A."/>
            <person name="Young J."/>
            <person name="Aguilar M."/>
            <person name="Claverie J.M."/>
            <person name="Frickenhaus S."/>
            <person name="Gonzalez K."/>
            <person name="Herman E.K."/>
            <person name="Lin Y.C."/>
            <person name="Napier J."/>
            <person name="Ogata H."/>
            <person name="Sarno A.F."/>
            <person name="Shmutz J."/>
            <person name="Schroeder D."/>
            <person name="de Vargas C."/>
            <person name="Verret F."/>
            <person name="von Dassow P."/>
            <person name="Valentin K."/>
            <person name="Van de Peer Y."/>
            <person name="Wheeler G."/>
            <person name="Dacks J.B."/>
            <person name="Delwiche C.F."/>
            <person name="Dyhrman S.T."/>
            <person name="Glockner G."/>
            <person name="John U."/>
            <person name="Richards T."/>
            <person name="Worden A.Z."/>
            <person name="Zhang X."/>
            <person name="Grigoriev I.V."/>
            <person name="Allen A.E."/>
            <person name="Bidle K."/>
            <person name="Borodovsky M."/>
            <person name="Bowler C."/>
            <person name="Brownlee C."/>
            <person name="Cock J.M."/>
            <person name="Elias M."/>
            <person name="Gladyshev V.N."/>
            <person name="Groth M."/>
            <person name="Guda C."/>
            <person name="Hadaegh A."/>
            <person name="Iglesias-Rodriguez M.D."/>
            <person name="Jenkins J."/>
            <person name="Jones B.M."/>
            <person name="Lawson T."/>
            <person name="Leese F."/>
            <person name="Lindquist E."/>
            <person name="Lobanov A."/>
            <person name="Lomsadze A."/>
            <person name="Malik S.B."/>
            <person name="Marsh M.E."/>
            <person name="Mackinder L."/>
            <person name="Mock T."/>
            <person name="Mueller-Roeber B."/>
            <person name="Pagarete A."/>
            <person name="Parker M."/>
            <person name="Probert I."/>
            <person name="Quesneville H."/>
            <person name="Raines C."/>
            <person name="Rensing S.A."/>
            <person name="Riano-Pachon D.M."/>
            <person name="Richier S."/>
            <person name="Rokitta S."/>
            <person name="Shiraiwa Y."/>
            <person name="Soanes D.M."/>
            <person name="van der Giezen M."/>
            <person name="Wahlund T.M."/>
            <person name="Williams B."/>
            <person name="Wilson W."/>
            <person name="Wolfe G."/>
            <person name="Wurch L.L."/>
        </authorList>
    </citation>
    <scope>NUCLEOTIDE SEQUENCE</scope>
</reference>
<dbReference type="InterPro" id="IPR016197">
    <property type="entry name" value="Chromo-like_dom_sf"/>
</dbReference>
<feature type="compositionally biased region" description="Low complexity" evidence="4">
    <location>
        <begin position="1371"/>
        <end position="1386"/>
    </location>
</feature>
<dbReference type="EnsemblProtists" id="EOD22598">
    <property type="protein sequence ID" value="EOD22598"/>
    <property type="gene ID" value="EMIHUDRAFT_116638"/>
</dbReference>
<keyword evidence="2" id="KW-0539">Nucleus</keyword>
<dbReference type="RefSeq" id="XP_005775027.1">
    <property type="nucleotide sequence ID" value="XM_005774970.1"/>
</dbReference>
<dbReference type="PROSITE" id="PS50013">
    <property type="entry name" value="CHROMO_2"/>
    <property type="match status" value="1"/>
</dbReference>
<dbReference type="Gene3D" id="2.40.50.40">
    <property type="match status" value="1"/>
</dbReference>
<feature type="compositionally biased region" description="Low complexity" evidence="4">
    <location>
        <begin position="1334"/>
        <end position="1349"/>
    </location>
</feature>
<reference evidence="6" key="2">
    <citation type="submission" date="2024-10" db="UniProtKB">
        <authorList>
            <consortium name="EnsemblProtists"/>
        </authorList>
    </citation>
    <scope>IDENTIFICATION</scope>
</reference>
<feature type="coiled-coil region" evidence="3">
    <location>
        <begin position="162"/>
        <end position="200"/>
    </location>
</feature>
<dbReference type="InterPro" id="IPR027417">
    <property type="entry name" value="P-loop_NTPase"/>
</dbReference>
<dbReference type="InterPro" id="IPR045063">
    <property type="entry name" value="Dynamin_N"/>
</dbReference>
<evidence type="ECO:0000313" key="6">
    <source>
        <dbReference type="EnsemblProtists" id="EOD22598"/>
    </source>
</evidence>
<sequence length="1560" mass="165084">MEATDASRLVCVVDVSYQWVAPHHPSRSSIYEEALCTYVVGLATVETFRQLKQYAEEGYPLKSYVEGGTGLIEGEWHLRDLEAPEGEALGTGWYEEFLKWRHIHRRDQLSFNYVAWKLGTSALRGFKYVSTKLAGAACGALGEADVATLRSTLDVGAARGAVMQQEAALAALTAEVTAMRAEQASSVAELERQLQRVVAEKAASSILEARTALLSYCGMQTPAPLCEAEAAAALEVARAAGGRLEAAIKSLEALAKSRLLELQHIHRLASARAASVGTALGEEESDVLLLELARSPPWLRSDLLTMLCERAVRPSPTIPTGKVSLLADALLLQEHSVPDALLVGTLLKSVELAAGAERQAALARLCRLQGARWEHAESALRGMVDTLEVQDLDTLAAATAAQGKPNSLSLPIATARLGRCSVEAAGLTAQRLGGVVSFAFRAAAESAVEGVVVAMVDKALLCLASISQLPHNAIPKAQNSVEALRNAAFKSVEEWSTSLAPLLAAFWDAAKAELARHPVQRLRLLERVNAVGDTAAGRALTHVHAAWTSAEMQRTIGENSRCPAHNSTAWPLSSKSPCSVCARPGGDFVYSVAKALGLALAAGEDGAAVKEMALGICKRFCKPSLRPALKQVVGERLPNGTHPALPPGSAPPQLPRFCLTAEPLDVQRFTRWANAKGDGAATAALLHPVPDGEPSLPPPPDGAKAMGAWVEARLAPLLPAHVAAAAAKACEEEELDRGVLCSLSETELRELLLGRSGGADAEDGALDASFLAARGLWLALRRMSVELRDGHAARPPSFAETAAWLADACDGAVTPSAEQLQRLGVDGALLCSLSPDEWRRLAPRLAEPPPASHTIEQVWSRLAPACAAAALSPSRCLEMLPARPARPFTICVVGDTGAGKSTLLNSLLGTDQLLPTNAMRACTAAVVEVLWSGERLFEAAVRLVSADEWAAVIDDARLCVKAAAAEGRRPCEGDAGHGALVRVRSFYGAEIDVHGDLAADPRLKDLGRSVVMHAESASDAAAQVRPFVDSPEDGDGAAWWPLVERVSLRGPFAPLSSGVRVIDAPGLHDENEARNAAVKSVIAEADAVWLVSPIRRTCNDKTVSQILSTPLRDALMTGENGGFLGALCVVASQADLISPSEVAGNLGLPEDASARTCAQARNKYTKAQLSASWCRDLRPSDLPLHRPLAPCWEAARMDLPVFTVSSLDYQKLTGVRDADGGALLFNCAVETELPALRHFLQYSAAAHHRRSGTARATVGAMILDCLEHGSPAKAAQARAKAAAEAAERAAEAEQALQAERAADEARQEAQRAAASAPGDGVVAVAPVQQKATLVPQQAPSQQKAVSAAAAPPPPLQQQQAAGQSRKRGRAKAPAAESEVDSSSAEESGAESDDAGAVGNGPVDGEDVYEVDRILDRRRRFYKIRWKGFGAADDTWEPRENIAPKLVRAFLLSRGFADGEEPSDEEDESEDEGDDGPDEVEVEVQQDSDAERETSQEAADDPPDFIATPFMLELDAREREACPPLPSRSDTMVGDKRALGGPEAFPGGAKRLALDSPAAAP</sequence>
<feature type="compositionally biased region" description="Basic and acidic residues" evidence="4">
    <location>
        <begin position="1300"/>
        <end position="1309"/>
    </location>
</feature>
<evidence type="ECO:0000256" key="3">
    <source>
        <dbReference type="SAM" id="Coils"/>
    </source>
</evidence>
<dbReference type="InterPro" id="IPR023779">
    <property type="entry name" value="Chromodomain_CS"/>
</dbReference>
<feature type="region of interest" description="Disordered" evidence="4">
    <location>
        <begin position="1333"/>
        <end position="1409"/>
    </location>
</feature>